<comment type="subcellular location">
    <subcellularLocation>
        <location evidence="4 14">Cytoplasm</location>
    </subcellularLocation>
</comment>
<evidence type="ECO:0000256" key="4">
    <source>
        <dbReference type="ARBA" id="ARBA00004496"/>
    </source>
</evidence>
<reference evidence="19" key="1">
    <citation type="submission" date="2017-09" db="EMBL/GenBank/DDBJ databases">
        <title>Depth-based differentiation of microbial function through sediment-hosted aquifers and enrichment of novel symbionts in the deep terrestrial subsurface.</title>
        <authorList>
            <person name="Probst A.J."/>
            <person name="Ladd B."/>
            <person name="Jarett J.K."/>
            <person name="Geller-Mcgrath D.E."/>
            <person name="Sieber C.M.K."/>
            <person name="Emerson J.B."/>
            <person name="Anantharaman K."/>
            <person name="Thomas B.C."/>
            <person name="Malmstrom R."/>
            <person name="Stieglmeier M."/>
            <person name="Klingl A."/>
            <person name="Woyke T."/>
            <person name="Ryan C.M."/>
            <person name="Banfield J.F."/>
        </authorList>
    </citation>
    <scope>NUCLEOTIDE SEQUENCE [LARGE SCALE GENOMIC DNA]</scope>
</reference>
<dbReference type="GO" id="GO:0003723">
    <property type="term" value="F:RNA binding"/>
    <property type="evidence" value="ECO:0007669"/>
    <property type="project" value="UniProtKB-UniRule"/>
</dbReference>
<dbReference type="InterPro" id="IPR012337">
    <property type="entry name" value="RNaseH-like_sf"/>
</dbReference>
<evidence type="ECO:0000256" key="13">
    <source>
        <dbReference type="ARBA" id="ARBA00023211"/>
    </source>
</evidence>
<dbReference type="GO" id="GO:0006298">
    <property type="term" value="P:mismatch repair"/>
    <property type="evidence" value="ECO:0007669"/>
    <property type="project" value="TreeGrafter"/>
</dbReference>
<evidence type="ECO:0000256" key="9">
    <source>
        <dbReference type="ARBA" id="ARBA00022722"/>
    </source>
</evidence>
<evidence type="ECO:0000256" key="12">
    <source>
        <dbReference type="ARBA" id="ARBA00022801"/>
    </source>
</evidence>
<dbReference type="GO" id="GO:0030145">
    <property type="term" value="F:manganese ion binding"/>
    <property type="evidence" value="ECO:0007669"/>
    <property type="project" value="UniProtKB-UniRule"/>
</dbReference>
<evidence type="ECO:0000313" key="19">
    <source>
        <dbReference type="Proteomes" id="UP000230251"/>
    </source>
</evidence>
<dbReference type="PROSITE" id="PS51975">
    <property type="entry name" value="RNASE_H_2"/>
    <property type="match status" value="1"/>
</dbReference>
<comment type="function">
    <text evidence="3 14 16">Endonuclease that specifically degrades the RNA of RNA-DNA hybrids.</text>
</comment>
<dbReference type="HAMAP" id="MF_00052_B">
    <property type="entry name" value="RNase_HII_B"/>
    <property type="match status" value="1"/>
</dbReference>
<dbReference type="GO" id="GO:0004523">
    <property type="term" value="F:RNA-DNA hybrid ribonuclease activity"/>
    <property type="evidence" value="ECO:0007669"/>
    <property type="project" value="UniProtKB-UniRule"/>
</dbReference>
<keyword evidence="12 14" id="KW-0378">Hydrolase</keyword>
<keyword evidence="8 14" id="KW-0963">Cytoplasm</keyword>
<comment type="cofactor">
    <cofactor evidence="2">
        <name>Mg(2+)</name>
        <dbReference type="ChEBI" id="CHEBI:18420"/>
    </cofactor>
</comment>
<dbReference type="AlphaFoldDB" id="A0A2M8EN10"/>
<evidence type="ECO:0000256" key="11">
    <source>
        <dbReference type="ARBA" id="ARBA00022759"/>
    </source>
</evidence>
<dbReference type="PANTHER" id="PTHR10954">
    <property type="entry name" value="RIBONUCLEASE H2 SUBUNIT A"/>
    <property type="match status" value="1"/>
</dbReference>
<evidence type="ECO:0000256" key="1">
    <source>
        <dbReference type="ARBA" id="ARBA00000077"/>
    </source>
</evidence>
<evidence type="ECO:0000256" key="16">
    <source>
        <dbReference type="RuleBase" id="RU003515"/>
    </source>
</evidence>
<feature type="domain" description="RNase H type-2" evidence="17">
    <location>
        <begin position="18"/>
        <end position="205"/>
    </location>
</feature>
<comment type="cofactor">
    <cofactor evidence="14 15">
        <name>Mn(2+)</name>
        <dbReference type="ChEBI" id="CHEBI:29035"/>
    </cofactor>
    <cofactor evidence="14 15">
        <name>Mg(2+)</name>
        <dbReference type="ChEBI" id="CHEBI:18420"/>
    </cofactor>
    <text evidence="14 15">Manganese or magnesium. Binds 1 divalent metal ion per monomer in the absence of substrate. May bind a second metal ion after substrate binding.</text>
</comment>
<feature type="binding site" evidence="14 15">
    <location>
        <position position="25"/>
    </location>
    <ligand>
        <name>a divalent metal cation</name>
        <dbReference type="ChEBI" id="CHEBI:60240"/>
    </ligand>
</feature>
<dbReference type="EMBL" id="PFSI01000067">
    <property type="protein sequence ID" value="PJC24133.1"/>
    <property type="molecule type" value="Genomic_DNA"/>
</dbReference>
<proteinExistence type="inferred from homology"/>
<dbReference type="CDD" id="cd07182">
    <property type="entry name" value="RNase_HII_bacteria_HII_like"/>
    <property type="match status" value="1"/>
</dbReference>
<keyword evidence="9 14" id="KW-0540">Nuclease</keyword>
<accession>A0A2M8EN10</accession>
<keyword evidence="11 14" id="KW-0255">Endonuclease</keyword>
<evidence type="ECO:0000256" key="10">
    <source>
        <dbReference type="ARBA" id="ARBA00022723"/>
    </source>
</evidence>
<evidence type="ECO:0000256" key="3">
    <source>
        <dbReference type="ARBA" id="ARBA00004065"/>
    </source>
</evidence>
<name>A0A2M8EN10_9BACT</name>
<dbReference type="SUPFAM" id="SSF53098">
    <property type="entry name" value="Ribonuclease H-like"/>
    <property type="match status" value="1"/>
</dbReference>
<evidence type="ECO:0000256" key="8">
    <source>
        <dbReference type="ARBA" id="ARBA00022490"/>
    </source>
</evidence>
<keyword evidence="13 14" id="KW-0464">Manganese</keyword>
<keyword evidence="10 14" id="KW-0479">Metal-binding</keyword>
<evidence type="ECO:0000256" key="15">
    <source>
        <dbReference type="PROSITE-ProRule" id="PRU01319"/>
    </source>
</evidence>
<feature type="binding site" evidence="14 15">
    <location>
        <position position="24"/>
    </location>
    <ligand>
        <name>a divalent metal cation</name>
        <dbReference type="ChEBI" id="CHEBI:60240"/>
    </ligand>
</feature>
<evidence type="ECO:0000259" key="17">
    <source>
        <dbReference type="PROSITE" id="PS51975"/>
    </source>
</evidence>
<dbReference type="NCBIfam" id="NF000595">
    <property type="entry name" value="PRK00015.1-3"/>
    <property type="match status" value="1"/>
</dbReference>
<sequence>MKKPTFNHERELISKGFRMIVGVDEAGAGALAGPVVAGAVVLPLNSRIGDLNDSKKISAMGRERLYSLVTARALAWAVGMATNEEIDEIGIRPANYLAMRRAIEQISEADYILVDAWTLPEIKIPQRGIIRGDQKIKSIAAASIIAKVTRDKIMCEYHQEFPDYGFDRHKGYGTELHLAQISKLGPCQIHRKYFLSNIQLPTSNS</sequence>
<feature type="binding site" evidence="14 15">
    <location>
        <position position="115"/>
    </location>
    <ligand>
        <name>a divalent metal cation</name>
        <dbReference type="ChEBI" id="CHEBI:60240"/>
    </ligand>
</feature>
<comment type="similarity">
    <text evidence="5 14 16">Belongs to the RNase HII family.</text>
</comment>
<dbReference type="GO" id="GO:0043137">
    <property type="term" value="P:DNA replication, removal of RNA primer"/>
    <property type="evidence" value="ECO:0007669"/>
    <property type="project" value="TreeGrafter"/>
</dbReference>
<evidence type="ECO:0000256" key="7">
    <source>
        <dbReference type="ARBA" id="ARBA00019179"/>
    </source>
</evidence>
<dbReference type="Gene3D" id="3.30.420.10">
    <property type="entry name" value="Ribonuclease H-like superfamily/Ribonuclease H"/>
    <property type="match status" value="1"/>
</dbReference>
<dbReference type="InterPro" id="IPR001352">
    <property type="entry name" value="RNase_HII/HIII"/>
</dbReference>
<dbReference type="InterPro" id="IPR036397">
    <property type="entry name" value="RNaseH_sf"/>
</dbReference>
<evidence type="ECO:0000256" key="5">
    <source>
        <dbReference type="ARBA" id="ARBA00007383"/>
    </source>
</evidence>
<comment type="catalytic activity">
    <reaction evidence="1 14 15 16">
        <text>Endonucleolytic cleavage to 5'-phosphomonoester.</text>
        <dbReference type="EC" id="3.1.26.4"/>
    </reaction>
</comment>
<dbReference type="Pfam" id="PF01351">
    <property type="entry name" value="RNase_HII"/>
    <property type="match status" value="1"/>
</dbReference>
<comment type="caution">
    <text evidence="18">The sequence shown here is derived from an EMBL/GenBank/DDBJ whole genome shotgun (WGS) entry which is preliminary data.</text>
</comment>
<dbReference type="EC" id="3.1.26.4" evidence="6 14"/>
<protein>
    <recommendedName>
        <fullName evidence="7 14">Ribonuclease HII</fullName>
        <shortName evidence="14">RNase HII</shortName>
        <ecNumber evidence="6 14">3.1.26.4</ecNumber>
    </recommendedName>
</protein>
<evidence type="ECO:0000256" key="2">
    <source>
        <dbReference type="ARBA" id="ARBA00001946"/>
    </source>
</evidence>
<dbReference type="InterPro" id="IPR024567">
    <property type="entry name" value="RNase_HII/HIII_dom"/>
</dbReference>
<dbReference type="InterPro" id="IPR022898">
    <property type="entry name" value="RNase_HII"/>
</dbReference>
<dbReference type="PANTHER" id="PTHR10954:SF18">
    <property type="entry name" value="RIBONUCLEASE HII"/>
    <property type="match status" value="1"/>
</dbReference>
<dbReference type="GO" id="GO:0005737">
    <property type="term" value="C:cytoplasm"/>
    <property type="evidence" value="ECO:0007669"/>
    <property type="project" value="UniProtKB-SubCell"/>
</dbReference>
<dbReference type="NCBIfam" id="NF000594">
    <property type="entry name" value="PRK00015.1-1"/>
    <property type="match status" value="1"/>
</dbReference>
<dbReference type="GO" id="GO:0032299">
    <property type="term" value="C:ribonuclease H2 complex"/>
    <property type="evidence" value="ECO:0007669"/>
    <property type="project" value="TreeGrafter"/>
</dbReference>
<gene>
    <name evidence="14" type="primary">rnhB</name>
    <name evidence="18" type="ORF">CO057_04440</name>
</gene>
<evidence type="ECO:0000256" key="6">
    <source>
        <dbReference type="ARBA" id="ARBA00012180"/>
    </source>
</evidence>
<organism evidence="18 19">
    <name type="scientific">Candidatus Uhrbacteria bacterium CG_4_9_14_0_2_um_filter_41_50</name>
    <dbReference type="NCBI Taxonomy" id="1975031"/>
    <lineage>
        <taxon>Bacteria</taxon>
        <taxon>Candidatus Uhriibacteriota</taxon>
    </lineage>
</organism>
<dbReference type="Proteomes" id="UP000230251">
    <property type="component" value="Unassembled WGS sequence"/>
</dbReference>
<evidence type="ECO:0000313" key="18">
    <source>
        <dbReference type="EMBL" id="PJC24133.1"/>
    </source>
</evidence>
<evidence type="ECO:0000256" key="14">
    <source>
        <dbReference type="HAMAP-Rule" id="MF_00052"/>
    </source>
</evidence>